<dbReference type="GO" id="GO:0051301">
    <property type="term" value="P:cell division"/>
    <property type="evidence" value="ECO:0007669"/>
    <property type="project" value="UniProtKB-UniRule"/>
</dbReference>
<protein>
    <recommendedName>
        <fullName evidence="10 11">Tyrosine recombinase XerC</fullName>
    </recommendedName>
</protein>
<dbReference type="InterPro" id="IPR011931">
    <property type="entry name" value="Recomb_XerC"/>
</dbReference>
<evidence type="ECO:0000256" key="11">
    <source>
        <dbReference type="NCBIfam" id="TIGR02224"/>
    </source>
</evidence>
<dbReference type="KEGG" id="tsph:KIH39_10970"/>
<dbReference type="InterPro" id="IPR050090">
    <property type="entry name" value="Tyrosine_recombinase_XerCD"/>
</dbReference>
<dbReference type="PROSITE" id="PS51898">
    <property type="entry name" value="TYR_RECOMBINASE"/>
    <property type="match status" value="1"/>
</dbReference>
<evidence type="ECO:0000256" key="4">
    <source>
        <dbReference type="ARBA" id="ARBA00022618"/>
    </source>
</evidence>
<keyword evidence="7 10" id="KW-0238">DNA-binding</keyword>
<dbReference type="CDD" id="cd00798">
    <property type="entry name" value="INT_XerDC_C"/>
    <property type="match status" value="1"/>
</dbReference>
<evidence type="ECO:0000256" key="2">
    <source>
        <dbReference type="ARBA" id="ARBA00006657"/>
    </source>
</evidence>
<keyword evidence="5 10" id="KW-0159">Chromosome partition</keyword>
<dbReference type="NCBIfam" id="TIGR02224">
    <property type="entry name" value="recomb_XerC"/>
    <property type="match status" value="1"/>
</dbReference>
<evidence type="ECO:0000256" key="9">
    <source>
        <dbReference type="ARBA" id="ARBA00023306"/>
    </source>
</evidence>
<accession>A0A8E6BC10</accession>
<evidence type="ECO:0000256" key="1">
    <source>
        <dbReference type="ARBA" id="ARBA00004496"/>
    </source>
</evidence>
<keyword evidence="9 10" id="KW-0131">Cell cycle</keyword>
<feature type="active site" evidence="10">
    <location>
        <position position="173"/>
    </location>
</feature>
<dbReference type="Pfam" id="PF02899">
    <property type="entry name" value="Phage_int_SAM_1"/>
    <property type="match status" value="1"/>
</dbReference>
<comment type="similarity">
    <text evidence="2 10">Belongs to the 'phage' integrase family. XerC subfamily.</text>
</comment>
<dbReference type="InterPro" id="IPR044068">
    <property type="entry name" value="CB"/>
</dbReference>
<dbReference type="Pfam" id="PF00589">
    <property type="entry name" value="Phage_integrase"/>
    <property type="match status" value="1"/>
</dbReference>
<feature type="active site" description="O-(3'-phospho-DNA)-tyrosine intermediate" evidence="10">
    <location>
        <position position="280"/>
    </location>
</feature>
<evidence type="ECO:0000256" key="3">
    <source>
        <dbReference type="ARBA" id="ARBA00022490"/>
    </source>
</evidence>
<comment type="function">
    <text evidence="10">Site-specific tyrosine recombinase, which acts by catalyzing the cutting and rejoining of the recombining DNA molecules. The XerC-XerD complex is essential to convert dimers of the bacterial chromosome into monomers to permit their segregation at cell division. It also contributes to the segregational stability of plasmids.</text>
</comment>
<dbReference type="GO" id="GO:0005737">
    <property type="term" value="C:cytoplasm"/>
    <property type="evidence" value="ECO:0007669"/>
    <property type="project" value="UniProtKB-SubCell"/>
</dbReference>
<gene>
    <name evidence="10 14" type="primary">xerC</name>
    <name evidence="14" type="ORF">KIH39_10970</name>
</gene>
<dbReference type="NCBIfam" id="NF001399">
    <property type="entry name" value="PRK00283.1"/>
    <property type="match status" value="1"/>
</dbReference>
<name>A0A8E6BC10_9BACT</name>
<keyword evidence="15" id="KW-1185">Reference proteome</keyword>
<dbReference type="InterPro" id="IPR023009">
    <property type="entry name" value="Tyrosine_recombinase_XerC/XerD"/>
</dbReference>
<dbReference type="HAMAP" id="MF_01808">
    <property type="entry name" value="Recomb_XerC_XerD"/>
    <property type="match status" value="1"/>
</dbReference>
<dbReference type="InterPro" id="IPR010998">
    <property type="entry name" value="Integrase_recombinase_N"/>
</dbReference>
<dbReference type="GO" id="GO:0009037">
    <property type="term" value="F:tyrosine-based site-specific recombinase activity"/>
    <property type="evidence" value="ECO:0007669"/>
    <property type="project" value="UniProtKB-UniRule"/>
</dbReference>
<dbReference type="PANTHER" id="PTHR30349">
    <property type="entry name" value="PHAGE INTEGRASE-RELATED"/>
    <property type="match status" value="1"/>
</dbReference>
<evidence type="ECO:0000259" key="13">
    <source>
        <dbReference type="PROSITE" id="PS51900"/>
    </source>
</evidence>
<dbReference type="SUPFAM" id="SSF56349">
    <property type="entry name" value="DNA breaking-rejoining enzymes"/>
    <property type="match status" value="1"/>
</dbReference>
<evidence type="ECO:0000313" key="14">
    <source>
        <dbReference type="EMBL" id="QVL34398.1"/>
    </source>
</evidence>
<feature type="domain" description="Core-binding (CB)" evidence="13">
    <location>
        <begin position="1"/>
        <end position="88"/>
    </location>
</feature>
<feature type="active site" evidence="10">
    <location>
        <position position="271"/>
    </location>
</feature>
<evidence type="ECO:0000256" key="5">
    <source>
        <dbReference type="ARBA" id="ARBA00022829"/>
    </source>
</evidence>
<keyword evidence="6 10" id="KW-0229">DNA integration</keyword>
<reference evidence="14" key="1">
    <citation type="submission" date="2021-05" db="EMBL/GenBank/DDBJ databases">
        <title>Complete genome sequence of the cellulolytic planctomycete Telmatocola sphagniphila SP2T and characterization of the first cellulase from planctomycetes.</title>
        <authorList>
            <person name="Rakitin A.L."/>
            <person name="Beletsky A.V."/>
            <person name="Naumoff D.G."/>
            <person name="Kulichevskaya I.S."/>
            <person name="Mardanov A.V."/>
            <person name="Ravin N.V."/>
            <person name="Dedysh S.N."/>
        </authorList>
    </citation>
    <scope>NUCLEOTIDE SEQUENCE</scope>
    <source>
        <strain evidence="14">SP2T</strain>
    </source>
</reference>
<evidence type="ECO:0000259" key="12">
    <source>
        <dbReference type="PROSITE" id="PS51898"/>
    </source>
</evidence>
<comment type="subcellular location">
    <subcellularLocation>
        <location evidence="1 10">Cytoplasm</location>
    </subcellularLocation>
</comment>
<dbReference type="Proteomes" id="UP000676194">
    <property type="component" value="Chromosome"/>
</dbReference>
<dbReference type="GO" id="GO:0007059">
    <property type="term" value="P:chromosome segregation"/>
    <property type="evidence" value="ECO:0007669"/>
    <property type="project" value="UniProtKB-UniRule"/>
</dbReference>
<dbReference type="InterPro" id="IPR013762">
    <property type="entry name" value="Integrase-like_cat_sf"/>
</dbReference>
<dbReference type="InterPro" id="IPR011010">
    <property type="entry name" value="DNA_brk_join_enz"/>
</dbReference>
<comment type="subunit">
    <text evidence="10">Forms a cyclic heterotetrameric complex composed of two molecules of XerC and two molecules of XerD.</text>
</comment>
<dbReference type="GO" id="GO:0006313">
    <property type="term" value="P:DNA transposition"/>
    <property type="evidence" value="ECO:0007669"/>
    <property type="project" value="UniProtKB-UniRule"/>
</dbReference>
<dbReference type="PROSITE" id="PS51900">
    <property type="entry name" value="CB"/>
    <property type="match status" value="1"/>
</dbReference>
<dbReference type="GO" id="GO:0003677">
    <property type="term" value="F:DNA binding"/>
    <property type="evidence" value="ECO:0007669"/>
    <property type="project" value="UniProtKB-UniRule"/>
</dbReference>
<evidence type="ECO:0000313" key="15">
    <source>
        <dbReference type="Proteomes" id="UP000676194"/>
    </source>
</evidence>
<evidence type="ECO:0000256" key="10">
    <source>
        <dbReference type="HAMAP-Rule" id="MF_01808"/>
    </source>
</evidence>
<feature type="active site" evidence="10">
    <location>
        <position position="245"/>
    </location>
</feature>
<dbReference type="PANTHER" id="PTHR30349:SF77">
    <property type="entry name" value="TYROSINE RECOMBINASE XERC"/>
    <property type="match status" value="1"/>
</dbReference>
<dbReference type="Gene3D" id="1.10.443.10">
    <property type="entry name" value="Intergrase catalytic core"/>
    <property type="match status" value="1"/>
</dbReference>
<dbReference type="Gene3D" id="1.10.150.130">
    <property type="match status" value="1"/>
</dbReference>
<keyword evidence="3 10" id="KW-0963">Cytoplasm</keyword>
<organism evidence="14 15">
    <name type="scientific">Telmatocola sphagniphila</name>
    <dbReference type="NCBI Taxonomy" id="1123043"/>
    <lineage>
        <taxon>Bacteria</taxon>
        <taxon>Pseudomonadati</taxon>
        <taxon>Planctomycetota</taxon>
        <taxon>Planctomycetia</taxon>
        <taxon>Gemmatales</taxon>
        <taxon>Gemmataceae</taxon>
    </lineage>
</organism>
<evidence type="ECO:0000256" key="6">
    <source>
        <dbReference type="ARBA" id="ARBA00022908"/>
    </source>
</evidence>
<feature type="domain" description="Tyr recombinase" evidence="12">
    <location>
        <begin position="109"/>
        <end position="293"/>
    </location>
</feature>
<evidence type="ECO:0000256" key="8">
    <source>
        <dbReference type="ARBA" id="ARBA00023172"/>
    </source>
</evidence>
<dbReference type="InterPro" id="IPR004107">
    <property type="entry name" value="Integrase_SAM-like_N"/>
</dbReference>
<dbReference type="InterPro" id="IPR002104">
    <property type="entry name" value="Integrase_catalytic"/>
</dbReference>
<dbReference type="EMBL" id="CP074694">
    <property type="protein sequence ID" value="QVL34398.1"/>
    <property type="molecule type" value="Genomic_DNA"/>
</dbReference>
<feature type="active site" evidence="10">
    <location>
        <position position="149"/>
    </location>
</feature>
<dbReference type="RefSeq" id="WP_213499368.1">
    <property type="nucleotide sequence ID" value="NZ_CP074694.1"/>
</dbReference>
<feature type="active site" evidence="10">
    <location>
        <position position="248"/>
    </location>
</feature>
<sequence>MDKLLADFLRHLSLERNSSTHTVKSYREDLTQAHECWQEILGSTDYAIEAVSPRLLRRYVAWLHEKGYSKSTAARRIAAVRSFFRYLCRNGVIQTNPTLGLRSPKVDKKLPGFLSDQEVDSLLVQPEENDRFPNRDRAILEVFYSAGVRVSELVGLSLNDLKLEEGIVTVRGKGKRERYALLGAPSVEALRAWLVERDQLLAQTKKKSDAVFLNKLGTRLTVRSVGRIVGKYVNRAGLDANLSPHSLRHTFATHLLNAGAEIRSVQELLGHKRLMTTQIYTHLSKQKVQESYQKAHPRA</sequence>
<evidence type="ECO:0000256" key="7">
    <source>
        <dbReference type="ARBA" id="ARBA00023125"/>
    </source>
</evidence>
<dbReference type="AlphaFoldDB" id="A0A8E6BC10"/>
<keyword evidence="4 10" id="KW-0132">Cell division</keyword>
<proteinExistence type="inferred from homology"/>
<keyword evidence="8 10" id="KW-0233">DNA recombination</keyword>